<gene>
    <name evidence="2" type="ORF">AcdelDRAFT_4829</name>
</gene>
<dbReference type="InterPro" id="IPR013429">
    <property type="entry name" value="Regulatory_FmdB_Zinc_ribbon"/>
</dbReference>
<organism evidence="2 3">
    <name type="scientific">Acidovorax delafieldii 2AN</name>
    <dbReference type="NCBI Taxonomy" id="573060"/>
    <lineage>
        <taxon>Bacteria</taxon>
        <taxon>Pseudomonadati</taxon>
        <taxon>Pseudomonadota</taxon>
        <taxon>Betaproteobacteria</taxon>
        <taxon>Burkholderiales</taxon>
        <taxon>Comamonadaceae</taxon>
        <taxon>Acidovorax</taxon>
    </lineage>
</organism>
<evidence type="ECO:0000259" key="1">
    <source>
        <dbReference type="SMART" id="SM00834"/>
    </source>
</evidence>
<dbReference type="NCBIfam" id="TIGR02605">
    <property type="entry name" value="CxxC_CxxC_SSSS"/>
    <property type="match status" value="1"/>
</dbReference>
<dbReference type="Pfam" id="PF09723">
    <property type="entry name" value="Zn_ribbon_8"/>
    <property type="match status" value="1"/>
</dbReference>
<comment type="caution">
    <text evidence="2">The sequence shown here is derived from an EMBL/GenBank/DDBJ whole genome shotgun (WGS) entry which is preliminary data.</text>
</comment>
<accession>C5TD48</accession>
<keyword evidence="3" id="KW-1185">Reference proteome</keyword>
<dbReference type="SMART" id="SM00834">
    <property type="entry name" value="CxxC_CXXC_SSSS"/>
    <property type="match status" value="1"/>
</dbReference>
<name>C5TD48_ACIDE</name>
<feature type="domain" description="Putative regulatory protein FmdB zinc ribbon" evidence="1">
    <location>
        <begin position="1"/>
        <end position="40"/>
    </location>
</feature>
<reference evidence="2 3" key="1">
    <citation type="submission" date="2009-05" db="EMBL/GenBank/DDBJ databases">
        <title>The draft genome of Acidovorax delafieldii 2AN.</title>
        <authorList>
            <consortium name="US DOE Joint Genome Institute (JGI-PGF)"/>
            <person name="Lucas S."/>
            <person name="Copeland A."/>
            <person name="Lapidus A."/>
            <person name="Glavina del Rio T."/>
            <person name="Tice H."/>
            <person name="Bruce D."/>
            <person name="Goodwin L."/>
            <person name="Pitluck S."/>
            <person name="Larimer F."/>
            <person name="Land M.L."/>
            <person name="Hauser L."/>
            <person name="Shelobolina E.S."/>
            <person name="Picardal F."/>
            <person name="Roden E."/>
            <person name="Emerson D."/>
        </authorList>
    </citation>
    <scope>NUCLEOTIDE SEQUENCE [LARGE SCALE GENOMIC DNA]</scope>
    <source>
        <strain evidence="2 3">2AN</strain>
    </source>
</reference>
<evidence type="ECO:0000313" key="3">
    <source>
        <dbReference type="Proteomes" id="UP000003856"/>
    </source>
</evidence>
<dbReference type="EMBL" id="ACQT01000587">
    <property type="protein sequence ID" value="EER57600.1"/>
    <property type="molecule type" value="Genomic_DNA"/>
</dbReference>
<dbReference type="AlphaFoldDB" id="C5TD48"/>
<protein>
    <submittedName>
        <fullName evidence="2">Regulatory protein, FmdB family</fullName>
    </submittedName>
</protein>
<sequence length="40" mass="4270">MPTYDYACPDCGNFDALRSIALRNEPCACPDCGAAAARVF</sequence>
<dbReference type="Proteomes" id="UP000003856">
    <property type="component" value="Unassembled WGS sequence"/>
</dbReference>
<dbReference type="RefSeq" id="WP_005801786.1">
    <property type="nucleotide sequence ID" value="NZ_ACQT01000587.1"/>
</dbReference>
<proteinExistence type="predicted"/>
<feature type="non-terminal residue" evidence="2">
    <location>
        <position position="40"/>
    </location>
</feature>
<evidence type="ECO:0000313" key="2">
    <source>
        <dbReference type="EMBL" id="EER57600.1"/>
    </source>
</evidence>